<dbReference type="PATRIC" id="fig|35818.11.peg.2230"/>
<evidence type="ECO:0000256" key="2">
    <source>
        <dbReference type="SAM" id="SignalP"/>
    </source>
</evidence>
<sequence>MIKNKILYSSLVLAGVLSLSGCSAMLPYEDNFKCEKGIDSGVCASVNDVYELSDDMDKLRTINASGENIPQKPTKEIAISNIDSNNLRNIANSISIKQIQNGKPVVFKIKETTLTKNYYAGSDHKYIVPHNQEVVEYLLKDKEAYKRRLNNESNDAFKDYLYKKDSNSSSIRNRSTISNNLSNDNLSNGSSFNDSNQLKNNQNDLLAFLNESDNKRAYGVSKKTNNSNALNSTNKFNNSSNSNNSNDLNGFNHSSNANLDNPHCQSGDMQIKYINSNVKVCVYQANIREKPSCRANILGIANKGEVMFAEYEQGGWVKLNNGTFIHRSIVTIEK</sequence>
<comment type="caution">
    <text evidence="3">The sequence shown here is derived from an EMBL/GenBank/DDBJ whole genome shotgun (WGS) entry which is preliminary data.</text>
</comment>
<dbReference type="AlphaFoldDB" id="A0A0N0LSN8"/>
<feature type="compositionally biased region" description="Low complexity" evidence="1">
    <location>
        <begin position="231"/>
        <end position="254"/>
    </location>
</feature>
<feature type="signal peptide" evidence="2">
    <location>
        <begin position="1"/>
        <end position="24"/>
    </location>
</feature>
<evidence type="ECO:0000313" key="3">
    <source>
        <dbReference type="EMBL" id="KPH54971.1"/>
    </source>
</evidence>
<feature type="region of interest" description="Disordered" evidence="1">
    <location>
        <begin position="218"/>
        <end position="262"/>
    </location>
</feature>
<evidence type="ECO:0000256" key="1">
    <source>
        <dbReference type="SAM" id="MobiDB-lite"/>
    </source>
</evidence>
<feature type="chain" id="PRO_5005854985" description="SH3 domain-containing protein" evidence="2">
    <location>
        <begin position="25"/>
        <end position="334"/>
    </location>
</feature>
<reference evidence="3 4" key="1">
    <citation type="submission" date="2014-06" db="EMBL/GenBank/DDBJ databases">
        <title>Helicobacter pullorum isolates in fresh chicken meat - phenotypic and genotypic features.</title>
        <authorList>
            <person name="Borges V."/>
            <person name="Santos A."/>
            <person name="Correia C.B."/>
            <person name="Saraiva M."/>
            <person name="Menard A."/>
            <person name="Vieira L."/>
            <person name="Sampaio D.A."/>
            <person name="Gomes J.P."/>
            <person name="Oleastro M."/>
        </authorList>
    </citation>
    <scope>NUCLEOTIDE SEQUENCE [LARGE SCALE GENOMIC DNA]</scope>
    <source>
        <strain evidence="3 4">229334/12</strain>
    </source>
</reference>
<gene>
    <name evidence="3" type="ORF">HPU229334_11275</name>
</gene>
<name>A0A0N0LSN8_9HELI</name>
<dbReference type="STRING" id="35818.HPU229336_04975"/>
<organism evidence="3 4">
    <name type="scientific">Helicobacter pullorum</name>
    <dbReference type="NCBI Taxonomy" id="35818"/>
    <lineage>
        <taxon>Bacteria</taxon>
        <taxon>Pseudomonadati</taxon>
        <taxon>Campylobacterota</taxon>
        <taxon>Epsilonproteobacteria</taxon>
        <taxon>Campylobacterales</taxon>
        <taxon>Helicobacteraceae</taxon>
        <taxon>Helicobacter</taxon>
    </lineage>
</organism>
<proteinExistence type="predicted"/>
<dbReference type="EMBL" id="JNOC01000078">
    <property type="protein sequence ID" value="KPH54971.1"/>
    <property type="molecule type" value="Genomic_DNA"/>
</dbReference>
<dbReference type="RefSeq" id="WP_054198536.1">
    <property type="nucleotide sequence ID" value="NZ_JNOC01000078.1"/>
</dbReference>
<protein>
    <recommendedName>
        <fullName evidence="5">SH3 domain-containing protein</fullName>
    </recommendedName>
</protein>
<evidence type="ECO:0000313" key="4">
    <source>
        <dbReference type="Proteomes" id="UP000037997"/>
    </source>
</evidence>
<keyword evidence="2" id="KW-0732">Signal</keyword>
<evidence type="ECO:0008006" key="5">
    <source>
        <dbReference type="Google" id="ProtNLM"/>
    </source>
</evidence>
<dbReference type="Proteomes" id="UP000037997">
    <property type="component" value="Unassembled WGS sequence"/>
</dbReference>
<feature type="compositionally biased region" description="Low complexity" evidence="1">
    <location>
        <begin position="168"/>
        <end position="196"/>
    </location>
</feature>
<accession>A0A0N0LSN8</accession>
<feature type="region of interest" description="Disordered" evidence="1">
    <location>
        <begin position="168"/>
        <end position="197"/>
    </location>
</feature>
<dbReference type="PROSITE" id="PS51257">
    <property type="entry name" value="PROKAR_LIPOPROTEIN"/>
    <property type="match status" value="1"/>
</dbReference>